<accession>A0A1G2T0Q3</accession>
<name>A0A1G2T0Q3_9BACT</name>
<dbReference type="AlphaFoldDB" id="A0A1G2T0Q3"/>
<protein>
    <submittedName>
        <fullName evidence="1">Uncharacterized protein</fullName>
    </submittedName>
</protein>
<dbReference type="Proteomes" id="UP000178538">
    <property type="component" value="Unassembled WGS sequence"/>
</dbReference>
<comment type="caution">
    <text evidence="1">The sequence shown here is derived from an EMBL/GenBank/DDBJ whole genome shotgun (WGS) entry which is preliminary data.</text>
</comment>
<gene>
    <name evidence="1" type="ORF">A2832_00820</name>
</gene>
<proteinExistence type="predicted"/>
<reference evidence="1 2" key="1">
    <citation type="journal article" date="2016" name="Nat. Commun.">
        <title>Thousands of microbial genomes shed light on interconnected biogeochemical processes in an aquifer system.</title>
        <authorList>
            <person name="Anantharaman K."/>
            <person name="Brown C.T."/>
            <person name="Hug L.A."/>
            <person name="Sharon I."/>
            <person name="Castelle C.J."/>
            <person name="Probst A.J."/>
            <person name="Thomas B.C."/>
            <person name="Singh A."/>
            <person name="Wilkins M.J."/>
            <person name="Karaoz U."/>
            <person name="Brodie E.L."/>
            <person name="Williams K.H."/>
            <person name="Hubbard S.S."/>
            <person name="Banfield J.F."/>
        </authorList>
    </citation>
    <scope>NUCLEOTIDE SEQUENCE [LARGE SCALE GENOMIC DNA]</scope>
</reference>
<evidence type="ECO:0000313" key="1">
    <source>
        <dbReference type="EMBL" id="OHA90845.1"/>
    </source>
</evidence>
<evidence type="ECO:0000313" key="2">
    <source>
        <dbReference type="Proteomes" id="UP000178538"/>
    </source>
</evidence>
<organism evidence="1 2">
    <name type="scientific">Candidatus Zambryskibacteria bacterium RIFCSPHIGHO2_01_FULL_44_22b</name>
    <dbReference type="NCBI Taxonomy" id="1802737"/>
    <lineage>
        <taxon>Bacteria</taxon>
        <taxon>Candidatus Zambryskiibacteriota</taxon>
    </lineage>
</organism>
<sequence length="90" mass="9896">MDSRISEDLCPVAGPPSLQQARMKLALEARQPQNAVAELSPKRPRGMLLEGTIWIWATVGSRTLSKETQGYATISISTVAHRNVSDFLFV</sequence>
<dbReference type="EMBL" id="MHVG01000015">
    <property type="protein sequence ID" value="OHA90845.1"/>
    <property type="molecule type" value="Genomic_DNA"/>
</dbReference>
<dbReference type="STRING" id="1802737.A2832_00820"/>